<organism evidence="2 3">
    <name type="scientific">Clostridium estertheticum</name>
    <dbReference type="NCBI Taxonomy" id="238834"/>
    <lineage>
        <taxon>Bacteria</taxon>
        <taxon>Bacillati</taxon>
        <taxon>Bacillota</taxon>
        <taxon>Clostridia</taxon>
        <taxon>Eubacteriales</taxon>
        <taxon>Clostridiaceae</taxon>
        <taxon>Clostridium</taxon>
    </lineage>
</organism>
<sequence>MNYIEEAEEYLTNYDNLKISLENLRMDVIELDETFKSIKAINYSGMPHGSGAGEPSDAILNKMFQRDQKKVMYDETLNVITRMEKIFANLQEADMKILRLWYIDGYRCEQLIKDLNCSESTIFRNKRKAIRVLAIQLFGLKGIA</sequence>
<keyword evidence="1" id="KW-0175">Coiled coil</keyword>
<feature type="coiled-coil region" evidence="1">
    <location>
        <begin position="7"/>
        <end position="34"/>
    </location>
</feature>
<gene>
    <name evidence="2" type="ORF">E4V82_13480</name>
</gene>
<comment type="caution">
    <text evidence="2">The sequence shown here is derived from an EMBL/GenBank/DDBJ whole genome shotgun (WGS) entry which is preliminary data.</text>
</comment>
<proteinExistence type="predicted"/>
<protein>
    <submittedName>
        <fullName evidence="2">DUF1492 domain-containing protein</fullName>
    </submittedName>
</protein>
<dbReference type="EMBL" id="SPSF01000032">
    <property type="protein sequence ID" value="MPQ63117.1"/>
    <property type="molecule type" value="Genomic_DNA"/>
</dbReference>
<accession>A0A5N7IQ79</accession>
<dbReference type="AlphaFoldDB" id="A0A5N7IQ79"/>
<dbReference type="Proteomes" id="UP000342249">
    <property type="component" value="Unassembled WGS sequence"/>
</dbReference>
<name>A0A5N7IQ79_9CLOT</name>
<dbReference type="Pfam" id="PF07374">
    <property type="entry name" value="DUF1492"/>
    <property type="match status" value="1"/>
</dbReference>
<dbReference type="InterPro" id="IPR013324">
    <property type="entry name" value="RNA_pol_sigma_r3/r4-like"/>
</dbReference>
<evidence type="ECO:0000313" key="3">
    <source>
        <dbReference type="Proteomes" id="UP000342249"/>
    </source>
</evidence>
<dbReference type="InterPro" id="IPR010861">
    <property type="entry name" value="DUF1492"/>
</dbReference>
<evidence type="ECO:0000313" key="2">
    <source>
        <dbReference type="EMBL" id="MPQ63117.1"/>
    </source>
</evidence>
<dbReference type="SUPFAM" id="SSF88659">
    <property type="entry name" value="Sigma3 and sigma4 domains of RNA polymerase sigma factors"/>
    <property type="match status" value="1"/>
</dbReference>
<evidence type="ECO:0000256" key="1">
    <source>
        <dbReference type="SAM" id="Coils"/>
    </source>
</evidence>
<reference evidence="2" key="1">
    <citation type="journal article" date="2019" name="Lett. Appl. Microbiol.">
        <title>A case of 'blown pack' spoilage of vacuum-packaged pork likely associated with Clostridium estertheticum in Canada.</title>
        <authorList>
            <person name="Zhang P."/>
            <person name="Ward P."/>
            <person name="McMullen L.M."/>
            <person name="Yang X."/>
        </authorList>
    </citation>
    <scope>NUCLEOTIDE SEQUENCE [LARGE SCALE GENOMIC DNA]</scope>
    <source>
        <strain evidence="2">MA19</strain>
    </source>
</reference>
<dbReference type="RefSeq" id="WP_152752672.1">
    <property type="nucleotide sequence ID" value="NZ_JAHLDO010000008.1"/>
</dbReference>